<reference evidence="1" key="2">
    <citation type="journal article" date="2015" name="Fish Shellfish Immunol.">
        <title>Early steps in the European eel (Anguilla anguilla)-Vibrio vulnificus interaction in the gills: Role of the RtxA13 toxin.</title>
        <authorList>
            <person name="Callol A."/>
            <person name="Pajuelo D."/>
            <person name="Ebbesson L."/>
            <person name="Teles M."/>
            <person name="MacKenzie S."/>
            <person name="Amaro C."/>
        </authorList>
    </citation>
    <scope>NUCLEOTIDE SEQUENCE</scope>
</reference>
<name>A0A0E9TZG1_ANGAN</name>
<dbReference type="AlphaFoldDB" id="A0A0E9TZG1"/>
<accession>A0A0E9TZG1</accession>
<proteinExistence type="predicted"/>
<reference evidence="1" key="1">
    <citation type="submission" date="2014-11" db="EMBL/GenBank/DDBJ databases">
        <authorList>
            <person name="Amaro Gonzalez C."/>
        </authorList>
    </citation>
    <scope>NUCLEOTIDE SEQUENCE</scope>
</reference>
<evidence type="ECO:0000313" key="1">
    <source>
        <dbReference type="EMBL" id="JAH58128.1"/>
    </source>
</evidence>
<sequence>MKLCCRLNTETEYVFFLHNVCNYHIRTAVSTEAPCLVMKA</sequence>
<dbReference type="EMBL" id="GBXM01050449">
    <property type="protein sequence ID" value="JAH58128.1"/>
    <property type="molecule type" value="Transcribed_RNA"/>
</dbReference>
<protein>
    <submittedName>
        <fullName evidence="1">Uncharacterized protein</fullName>
    </submittedName>
</protein>
<organism evidence="1">
    <name type="scientific">Anguilla anguilla</name>
    <name type="common">European freshwater eel</name>
    <name type="synonym">Muraena anguilla</name>
    <dbReference type="NCBI Taxonomy" id="7936"/>
    <lineage>
        <taxon>Eukaryota</taxon>
        <taxon>Metazoa</taxon>
        <taxon>Chordata</taxon>
        <taxon>Craniata</taxon>
        <taxon>Vertebrata</taxon>
        <taxon>Euteleostomi</taxon>
        <taxon>Actinopterygii</taxon>
        <taxon>Neopterygii</taxon>
        <taxon>Teleostei</taxon>
        <taxon>Anguilliformes</taxon>
        <taxon>Anguillidae</taxon>
        <taxon>Anguilla</taxon>
    </lineage>
</organism>